<accession>A0A652L552</accession>
<dbReference type="RefSeq" id="WP_147983427.1">
    <property type="nucleotide sequence ID" value="NZ_RDBM01000034.1"/>
</dbReference>
<evidence type="ECO:0000313" key="1">
    <source>
        <dbReference type="EMBL" id="TXS31203.1"/>
    </source>
</evidence>
<protein>
    <submittedName>
        <fullName evidence="1">Uncharacterized protein</fullName>
    </submittedName>
</protein>
<organism evidence="1">
    <name type="scientific">Streptomyces sp. gb1(2016)</name>
    <dbReference type="NCBI Taxonomy" id="1828321"/>
    <lineage>
        <taxon>Bacteria</taxon>
        <taxon>Bacillati</taxon>
        <taxon>Actinomycetota</taxon>
        <taxon>Actinomycetes</taxon>
        <taxon>Kitasatosporales</taxon>
        <taxon>Streptomycetaceae</taxon>
        <taxon>Streptomyces</taxon>
    </lineage>
</organism>
<proteinExistence type="predicted"/>
<dbReference type="EMBL" id="RDBM01000034">
    <property type="protein sequence ID" value="TXS31203.1"/>
    <property type="molecule type" value="Genomic_DNA"/>
</dbReference>
<reference evidence="1" key="1">
    <citation type="submission" date="2018-10" db="EMBL/GenBank/DDBJ databases">
        <authorList>
            <person name="Hariharan J."/>
            <person name="Choudoir M.J."/>
            <person name="Diebold P."/>
            <person name="Panke-Buisse K."/>
            <person name="Campbell A.N."/>
            <person name="Buckley D.H."/>
        </authorList>
    </citation>
    <scope>NUCLEOTIDE SEQUENCE</scope>
    <source>
        <strain evidence="1">Gb1</strain>
    </source>
</reference>
<gene>
    <name evidence="1" type="ORF">EAO74_10020</name>
</gene>
<name>A0A652L552_9ACTN</name>
<dbReference type="AlphaFoldDB" id="A0A652L552"/>
<sequence length="96" mass="10878">MSVLHAALDDEEGGVTLRGSVHEQHDHPRVGHLATEELSFDEQEQLVVTLSTSLEAMPEDEFEANFRKLDREHQIEVEDAIRDFAAHAVGDENWDQ</sequence>
<comment type="caution">
    <text evidence="1">The sequence shown here is derived from an EMBL/GenBank/DDBJ whole genome shotgun (WGS) entry which is preliminary data.</text>
</comment>